<dbReference type="InterPro" id="IPR018310">
    <property type="entry name" value="Put_endonuclease_Z1-dom"/>
</dbReference>
<dbReference type="Pfam" id="PF10593">
    <property type="entry name" value="Z1"/>
    <property type="match status" value="1"/>
</dbReference>
<proteinExistence type="predicted"/>
<name>A0ABP9UAQ9_9BACT</name>
<gene>
    <name evidence="2" type="ORF">UREOM_6370</name>
</gene>
<dbReference type="Proteomes" id="UP001449582">
    <property type="component" value="Unassembled WGS sequence"/>
</dbReference>
<reference evidence="2" key="1">
    <citation type="submission" date="2024-02" db="EMBL/GenBank/DDBJ databases">
        <title>Draft genome sequence of new strains in genus Ureaplasma.</title>
        <authorList>
            <person name="Nakajima Y."/>
            <person name="Segawa T."/>
        </authorList>
    </citation>
    <scope>NUCLEOTIDE SEQUENCE [LARGE SCALE GENOMIC DNA]</scope>
    <source>
        <strain evidence="2">OM1</strain>
    </source>
</reference>
<evidence type="ECO:0000313" key="2">
    <source>
        <dbReference type="EMBL" id="GAA5414926.1"/>
    </source>
</evidence>
<dbReference type="RefSeq" id="WP_353290087.1">
    <property type="nucleotide sequence ID" value="NZ_BAABQM010000005.1"/>
</dbReference>
<dbReference type="EMBL" id="BAABQM010000005">
    <property type="protein sequence ID" value="GAA5414926.1"/>
    <property type="molecule type" value="Genomic_DNA"/>
</dbReference>
<feature type="domain" description="Putative endonuclease Z1" evidence="1">
    <location>
        <begin position="302"/>
        <end position="517"/>
    </location>
</feature>
<evidence type="ECO:0000259" key="1">
    <source>
        <dbReference type="Pfam" id="PF10593"/>
    </source>
</evidence>
<comment type="caution">
    <text evidence="2">The sequence shown here is derived from an EMBL/GenBank/DDBJ whole genome shotgun (WGS) entry which is preliminary data.</text>
</comment>
<keyword evidence="3" id="KW-1185">Reference proteome</keyword>
<protein>
    <recommendedName>
        <fullName evidence="1">Putative endonuclease Z1 domain-containing protein</fullName>
    </recommendedName>
</protein>
<evidence type="ECO:0000313" key="3">
    <source>
        <dbReference type="Proteomes" id="UP001449582"/>
    </source>
</evidence>
<sequence>MNNIFRWNNFDFGKNDDKNDDELIYSYKNYDLFNKFLDSKRNKMRNFISNEQTIIKDIETYKNTVESVYQSIQNNKKFSPLKLLVFGSIQSGKTDFMIGFSSKILEQYKGLNVTLVLSSNNKNLLTQTILRFKNEFTKINAEAQFLSFNDLKNWQPSDELNGNEHIFVFLLKEHNNLKLFFNEFLSKLSTYKHNINNLTILDDEGDVASFGNINKDFTTINECITDILKSINWNITYISVTATPFAHVMVDNEDDLKPNFAFTLNPGSGYVGIDFYAEEMQSGSSKIIKTIDSSFEEGNYSFQEALFNYLLQCVIYLSNYNCFHGAKPRMLINIDRKKVVHEIIESKVYEFLNKYFYTDKYTNFVISELKTYIKENYYIDKSGVAKTYNLLNPNESENIFKLIKEQILNKLEVIVFNGDTPKNPSFNINFDETNLETFQIVIGSDKLSRGLTFMNLTTTYLERNTEQADSILQAARFLGYRDQYKYLSKIYLTPELIEDYINCSWAIDYYKSILSNRENEEFVELVPRFFPLKTHGSNLNATRISISKMYSEESNDTALTNTKYTPSIYGSVCPINKANEEVFYKFICNTQIYTKNDYKTLKFDSIEDFNNYFFTGYSEEQLFKQYQLMFGEHLSKNIYSKILDWNKKVIVRYIYNCSKNIEDFKDINNPNYSWKYRRVVFCNNNGLKVFGKGSYANYFEYINNDEIFCIDIIPLAIYENSKDEHNIKTFRLSTIPPKSIINSLGNGIWAI</sequence>
<organism evidence="2 3">
    <name type="scientific">Ureaplasma ceti</name>
    <dbReference type="NCBI Taxonomy" id="3119530"/>
    <lineage>
        <taxon>Bacteria</taxon>
        <taxon>Bacillati</taxon>
        <taxon>Mycoplasmatota</taxon>
        <taxon>Mycoplasmoidales</taxon>
        <taxon>Mycoplasmoidaceae</taxon>
        <taxon>Ureaplasma</taxon>
    </lineage>
</organism>
<accession>A0ABP9UAQ9</accession>